<dbReference type="InterPro" id="IPR015915">
    <property type="entry name" value="Kelch-typ_b-propeller"/>
</dbReference>
<comment type="caution">
    <text evidence="4">The sequence shown here is derived from an EMBL/GenBank/DDBJ whole genome shotgun (WGS) entry which is preliminary data.</text>
</comment>
<evidence type="ECO:0000313" key="4">
    <source>
        <dbReference type="EMBL" id="PKY50825.1"/>
    </source>
</evidence>
<dbReference type="AlphaFoldDB" id="A0A2I1GW27"/>
<accession>A0A2I1GW27</accession>
<feature type="transmembrane region" description="Helical" evidence="3">
    <location>
        <begin position="535"/>
        <end position="557"/>
    </location>
</feature>
<feature type="transmembrane region" description="Helical" evidence="3">
    <location>
        <begin position="163"/>
        <end position="181"/>
    </location>
</feature>
<dbReference type="PANTHER" id="PTHR46093:SF18">
    <property type="entry name" value="FIBRONECTIN TYPE-III DOMAIN-CONTAINING PROTEIN"/>
    <property type="match status" value="1"/>
</dbReference>
<dbReference type="Gene3D" id="2.120.10.80">
    <property type="entry name" value="Kelch-type beta propeller"/>
    <property type="match status" value="2"/>
</dbReference>
<keyword evidence="3" id="KW-0812">Transmembrane</keyword>
<reference evidence="4 5" key="1">
    <citation type="submission" date="2015-10" db="EMBL/GenBank/DDBJ databases">
        <title>Genome analyses suggest a sexual origin of heterokaryosis in a supposedly ancient asexual fungus.</title>
        <authorList>
            <person name="Ropars J."/>
            <person name="Sedzielewska K."/>
            <person name="Noel J."/>
            <person name="Charron P."/>
            <person name="Farinelli L."/>
            <person name="Marton T."/>
            <person name="Kruger M."/>
            <person name="Pelin A."/>
            <person name="Brachmann A."/>
            <person name="Corradi N."/>
        </authorList>
    </citation>
    <scope>NUCLEOTIDE SEQUENCE [LARGE SCALE GENOMIC DNA]</scope>
    <source>
        <strain evidence="4 5">A4</strain>
    </source>
</reference>
<keyword evidence="1" id="KW-0880">Kelch repeat</keyword>
<protein>
    <submittedName>
        <fullName evidence="4">Galactose oxidase</fullName>
    </submittedName>
</protein>
<evidence type="ECO:0000256" key="3">
    <source>
        <dbReference type="SAM" id="Phobius"/>
    </source>
</evidence>
<dbReference type="Proteomes" id="UP000234323">
    <property type="component" value="Unassembled WGS sequence"/>
</dbReference>
<dbReference type="VEuPathDB" id="FungiDB:RhiirFUN_023895"/>
<dbReference type="VEuPathDB" id="FungiDB:FUN_003028"/>
<dbReference type="VEuPathDB" id="FungiDB:RhiirFUN_023896"/>
<feature type="transmembrane region" description="Helical" evidence="3">
    <location>
        <begin position="132"/>
        <end position="151"/>
    </location>
</feature>
<feature type="transmembrane region" description="Helical" evidence="3">
    <location>
        <begin position="47"/>
        <end position="66"/>
    </location>
</feature>
<keyword evidence="3" id="KW-0472">Membrane</keyword>
<organism evidence="4 5">
    <name type="scientific">Rhizophagus irregularis</name>
    <dbReference type="NCBI Taxonomy" id="588596"/>
    <lineage>
        <taxon>Eukaryota</taxon>
        <taxon>Fungi</taxon>
        <taxon>Fungi incertae sedis</taxon>
        <taxon>Mucoromycota</taxon>
        <taxon>Glomeromycotina</taxon>
        <taxon>Glomeromycetes</taxon>
        <taxon>Glomerales</taxon>
        <taxon>Glomeraceae</taxon>
        <taxon>Rhizophagus</taxon>
    </lineage>
</organism>
<evidence type="ECO:0000256" key="2">
    <source>
        <dbReference type="ARBA" id="ARBA00022737"/>
    </source>
</evidence>
<keyword evidence="2" id="KW-0677">Repeat</keyword>
<feature type="transmembrane region" description="Helical" evidence="3">
    <location>
        <begin position="78"/>
        <end position="101"/>
    </location>
</feature>
<dbReference type="VEuPathDB" id="FungiDB:RhiirA1_393831"/>
<evidence type="ECO:0000313" key="5">
    <source>
        <dbReference type="Proteomes" id="UP000234323"/>
    </source>
</evidence>
<dbReference type="VEuPathDB" id="FungiDB:FUN_003027"/>
<dbReference type="SUPFAM" id="SSF117281">
    <property type="entry name" value="Kelch motif"/>
    <property type="match status" value="1"/>
</dbReference>
<proteinExistence type="predicted"/>
<name>A0A2I1GW27_9GLOM</name>
<dbReference type="PANTHER" id="PTHR46093">
    <property type="entry name" value="ACYL-COA-BINDING DOMAIN-CONTAINING PROTEIN 5"/>
    <property type="match status" value="1"/>
</dbReference>
<dbReference type="EMBL" id="LLXI01000924">
    <property type="protein sequence ID" value="PKY50825.1"/>
    <property type="molecule type" value="Genomic_DNA"/>
</dbReference>
<sequence>MKYEINNITTQLGLYGSCVHDNINENFKLQDLENLFTCTKGGLIGDFGHSALIVSLVLVIIGIVSICNPSEDGCIQRVFAIISIIGSIVILLAIIGDILIFKDDNSQKEQFEQNVNKSTGGVISPNKNFGPGFGLAIAALIFMLISICLACRSRNLTVKNSSVYIVLWILIQLLVEINGQMRNFKPKFYDDHLRRYLHTATFINSNLYILGGRSNYDNDTGKQFFYYNFDAPLYVENMYWNNETSINIVPSHRGAAAFNGGTNNEKLILYTGNSDNFTDPLIYSFDIRTNLWTSLKTTNNDIIIGKNQLHGVVDHKKKMYLFGGRATNNIDGDLNDLLILDTINLSWKKGNSINAPSPRRNYGATFLPSNNNIIYIGGVNGGDHLPLDEVYLYDTINDVWSKKMTSGKIPSKRDAFSAVLGLDGNRVIIFGGFGISSKDALYVLDLTNFEWKVPFVIGEIPASRYWHKANVISDYMVVTFGTGYENSNDSDVLFLDIKNNDMYEWSHIFDPVPSKSRVQSITPSTNNNNNSNKLVIIYSVIGSLIGGICLLVGIFILRKWNKNNKVNNIPDGKKEGIIAGQDVKPTN</sequence>
<evidence type="ECO:0000256" key="1">
    <source>
        <dbReference type="ARBA" id="ARBA00022441"/>
    </source>
</evidence>
<gene>
    <name evidence="4" type="ORF">RhiirA4_467486</name>
</gene>
<dbReference type="Pfam" id="PF24681">
    <property type="entry name" value="Kelch_KLHDC2_KLHL20_DRC7"/>
    <property type="match status" value="1"/>
</dbReference>
<keyword evidence="3" id="KW-1133">Transmembrane helix</keyword>
<keyword evidence="5" id="KW-1185">Reference proteome</keyword>